<keyword evidence="3" id="KW-1185">Reference proteome</keyword>
<dbReference type="SUPFAM" id="SSF52980">
    <property type="entry name" value="Restriction endonuclease-like"/>
    <property type="match status" value="1"/>
</dbReference>
<comment type="caution">
    <text evidence="2">The sequence shown here is derived from an EMBL/GenBank/DDBJ whole genome shotgun (WGS) entry which is preliminary data.</text>
</comment>
<dbReference type="OrthoDB" id="3191951at2"/>
<accession>A0A4Q2JY57</accession>
<dbReference type="InterPro" id="IPR011856">
    <property type="entry name" value="tRNA_endonuc-like_dom_sf"/>
</dbReference>
<gene>
    <name evidence="2" type="ORF">ET524_04800</name>
</gene>
<organism evidence="2 3">
    <name type="scientific">Senegalimassilia faecalis</name>
    <dbReference type="NCBI Taxonomy" id="2509433"/>
    <lineage>
        <taxon>Bacteria</taxon>
        <taxon>Bacillati</taxon>
        <taxon>Actinomycetota</taxon>
        <taxon>Coriobacteriia</taxon>
        <taxon>Coriobacteriales</taxon>
        <taxon>Coriobacteriaceae</taxon>
        <taxon>Senegalimassilia</taxon>
    </lineage>
</organism>
<keyword evidence="2" id="KW-0255">Endonuclease</keyword>
<dbReference type="GO" id="GO:0004519">
    <property type="term" value="F:endonuclease activity"/>
    <property type="evidence" value="ECO:0007669"/>
    <property type="project" value="UniProtKB-KW"/>
</dbReference>
<keyword evidence="2" id="KW-0540">Nuclease</keyword>
<dbReference type="EMBL" id="SDPW01000001">
    <property type="protein sequence ID" value="RXZ53876.1"/>
    <property type="molecule type" value="Genomic_DNA"/>
</dbReference>
<sequence length="118" mass="12950">MEVINKRAVEASERFLTSKGYEILDRSWTAADGQAIDIIAKDDDGIAFVNVSANVGTQRFEDPTITREQRESAAAQWLAANGDDLVDTAVRFDDIALMIVSGSRAILRHHINAWGSCV</sequence>
<keyword evidence="2" id="KW-0378">Hydrolase</keyword>
<dbReference type="AlphaFoldDB" id="A0A4Q2JY57"/>
<dbReference type="RefSeq" id="WP_129423686.1">
    <property type="nucleotide sequence ID" value="NZ_SDPW01000001.1"/>
</dbReference>
<dbReference type="Gene3D" id="3.40.1350.10">
    <property type="match status" value="1"/>
</dbReference>
<dbReference type="InterPro" id="IPR011335">
    <property type="entry name" value="Restrct_endonuc-II-like"/>
</dbReference>
<protein>
    <submittedName>
        <fullName evidence="2">Endonuclease</fullName>
    </submittedName>
</protein>
<comment type="similarity">
    <text evidence="1">Belongs to the UPF0102 family.</text>
</comment>
<evidence type="ECO:0000313" key="3">
    <source>
        <dbReference type="Proteomes" id="UP000293345"/>
    </source>
</evidence>
<proteinExistence type="inferred from homology"/>
<dbReference type="InterPro" id="IPR003509">
    <property type="entry name" value="UPF0102_YraN-like"/>
</dbReference>
<evidence type="ECO:0000313" key="2">
    <source>
        <dbReference type="EMBL" id="RXZ53876.1"/>
    </source>
</evidence>
<dbReference type="GO" id="GO:0003676">
    <property type="term" value="F:nucleic acid binding"/>
    <property type="evidence" value="ECO:0007669"/>
    <property type="project" value="InterPro"/>
</dbReference>
<reference evidence="2 3" key="1">
    <citation type="submission" date="2019-01" db="EMBL/GenBank/DDBJ databases">
        <title>Senegalimassilia sp. nov. KGMB04484 isolated human feces.</title>
        <authorList>
            <person name="Han K.-I."/>
            <person name="Kim J.-S."/>
            <person name="Lee K.C."/>
            <person name="Suh M.K."/>
            <person name="Eom M.K."/>
            <person name="Lee J.H."/>
            <person name="Park S.-H."/>
            <person name="Kang S.W."/>
            <person name="Park J.-E."/>
            <person name="Oh B.S."/>
            <person name="Yu S.Y."/>
            <person name="Choi S.-H."/>
            <person name="Lee D.H."/>
            <person name="Yoon H."/>
            <person name="Kim B.-Y."/>
            <person name="Lee J.H."/>
            <person name="Lee J.-S."/>
        </authorList>
    </citation>
    <scope>NUCLEOTIDE SEQUENCE [LARGE SCALE GENOMIC DNA]</scope>
    <source>
        <strain evidence="2 3">KGMB04484</strain>
    </source>
</reference>
<evidence type="ECO:0000256" key="1">
    <source>
        <dbReference type="ARBA" id="ARBA00006738"/>
    </source>
</evidence>
<dbReference type="Pfam" id="PF02021">
    <property type="entry name" value="UPF0102"/>
    <property type="match status" value="1"/>
</dbReference>
<name>A0A4Q2JY57_9ACTN</name>
<dbReference type="Proteomes" id="UP000293345">
    <property type="component" value="Unassembled WGS sequence"/>
</dbReference>